<dbReference type="AlphaFoldDB" id="A0A177F764"/>
<dbReference type="OrthoDB" id="648861at2759"/>
<sequence>MDQGILPLTATATAQDVLPALDDFPLSPFVTYEAWSQSTFDLTSGVIRPDQGAVGFPATDPNLDPLLAPRLAVGSPMSGLGDAYTDLPPNPITEEPATTMLPSVARFPYFVEKVEFPFISTFDGENWARIKRYMVMLSARSPVIASAISAVEALYEAEELGQETSNAISLYYAAKADHAKMLRFQEPDLEFTFIVMALLACFEVVSQQDTVPTMMKSEGPFVIKLERWIQQRPWPPVVCRIETWLKLLHVKALHLGGRGFMSAKVSHLFSYNAATLTPSLIFLDRDPPPTSILYDGLASPLFEFYIQTQQIGASICGLNRHHRSRGTLADESEVDQTALKIRQQLALLRQQAPSLLRLNRDQLQALVPESLLDELSTLIDLCNAAYQIEIVDLGRAHGQWLTPTPEAQEALRQVRRIVDDNVARNHAAVNPGFMWPIFFYALEADQEGGNWAVQMLQRVQKPIYQSDFMARFLAAVVELQGQRSDRVDCRYLCTEKFGIAPPFI</sequence>
<organism evidence="1 2">
    <name type="scientific">Fonsecaea monophora</name>
    <dbReference type="NCBI Taxonomy" id="254056"/>
    <lineage>
        <taxon>Eukaryota</taxon>
        <taxon>Fungi</taxon>
        <taxon>Dikarya</taxon>
        <taxon>Ascomycota</taxon>
        <taxon>Pezizomycotina</taxon>
        <taxon>Eurotiomycetes</taxon>
        <taxon>Chaetothyriomycetidae</taxon>
        <taxon>Chaetothyriales</taxon>
        <taxon>Herpotrichiellaceae</taxon>
        <taxon>Fonsecaea</taxon>
    </lineage>
</organism>
<accession>A0A177F764</accession>
<evidence type="ECO:0000313" key="2">
    <source>
        <dbReference type="Proteomes" id="UP000077002"/>
    </source>
</evidence>
<comment type="caution">
    <text evidence="1">The sequence shown here is derived from an EMBL/GenBank/DDBJ whole genome shotgun (WGS) entry which is preliminary data.</text>
</comment>
<evidence type="ECO:0008006" key="3">
    <source>
        <dbReference type="Google" id="ProtNLM"/>
    </source>
</evidence>
<evidence type="ECO:0000313" key="1">
    <source>
        <dbReference type="EMBL" id="OAG40065.1"/>
    </source>
</evidence>
<dbReference type="EMBL" id="LVKK01000037">
    <property type="protein sequence ID" value="OAG40065.1"/>
    <property type="molecule type" value="Genomic_DNA"/>
</dbReference>
<protein>
    <recommendedName>
        <fullName evidence="3">Transcription factor domain-containing protein</fullName>
    </recommendedName>
</protein>
<dbReference type="RefSeq" id="XP_022512017.1">
    <property type="nucleotide sequence ID" value="XM_022655713.1"/>
</dbReference>
<dbReference type="GeneID" id="34600910"/>
<proteinExistence type="predicted"/>
<reference evidence="1 2" key="1">
    <citation type="submission" date="2016-03" db="EMBL/GenBank/DDBJ databases">
        <title>Draft genome sequence of the Fonsecaea monophora CBS 269.37.</title>
        <authorList>
            <person name="Bombassaro A."/>
            <person name="Vinicius W.A."/>
            <person name="De Hoog S."/>
            <person name="Sun J."/>
            <person name="Souza E.M."/>
            <person name="Raittz R.T."/>
            <person name="Costa F."/>
            <person name="Leao A.C."/>
            <person name="Tadra-Sfeir M.Z."/>
            <person name="Baura V."/>
            <person name="Balsanelli E."/>
            <person name="Pedrosa F.O."/>
            <person name="Moreno L.F."/>
            <person name="Steffens M.B."/>
            <person name="Xi L."/>
            <person name="Bocca A.L."/>
            <person name="Felipe M.S."/>
            <person name="Teixeira M."/>
            <person name="Telles Filho F.Q."/>
            <person name="Azevedo C.M."/>
            <person name="Gomes R."/>
            <person name="Vicente V.A."/>
        </authorList>
    </citation>
    <scope>NUCLEOTIDE SEQUENCE [LARGE SCALE GENOMIC DNA]</scope>
    <source>
        <strain evidence="1 2">CBS 269.37</strain>
    </source>
</reference>
<dbReference type="Proteomes" id="UP000077002">
    <property type="component" value="Unassembled WGS sequence"/>
</dbReference>
<keyword evidence="2" id="KW-1185">Reference proteome</keyword>
<name>A0A177F764_9EURO</name>
<gene>
    <name evidence="1" type="ORF">AYO21_05746</name>
</gene>